<dbReference type="PANTHER" id="PTHR12931:SF15">
    <property type="entry name" value="UBIQUITIN THIOESTERASE OTUBAIN-LIKE"/>
    <property type="match status" value="1"/>
</dbReference>
<dbReference type="PROSITE" id="PS50802">
    <property type="entry name" value="OTU"/>
    <property type="match status" value="1"/>
</dbReference>
<dbReference type="InterPro" id="IPR019400">
    <property type="entry name" value="Peptidase_C65_otubain"/>
</dbReference>
<keyword evidence="5" id="KW-0378">Hydrolase</keyword>
<dbReference type="Pfam" id="PF10275">
    <property type="entry name" value="Peptidase_C65"/>
    <property type="match status" value="1"/>
</dbReference>
<dbReference type="GO" id="GO:0005634">
    <property type="term" value="C:nucleus"/>
    <property type="evidence" value="ECO:0007669"/>
    <property type="project" value="TreeGrafter"/>
</dbReference>
<dbReference type="CDD" id="cd22749">
    <property type="entry name" value="Otubain_C65"/>
    <property type="match status" value="1"/>
</dbReference>
<protein>
    <recommendedName>
        <fullName evidence="2">ubiquitinyl hydrolase 1</fullName>
        <ecNumber evidence="2">3.4.19.12</ecNumber>
    </recommendedName>
</protein>
<dbReference type="SUPFAM" id="SSF54001">
    <property type="entry name" value="Cysteine proteinases"/>
    <property type="match status" value="1"/>
</dbReference>
<dbReference type="GO" id="GO:0006508">
    <property type="term" value="P:proteolysis"/>
    <property type="evidence" value="ECO:0007669"/>
    <property type="project" value="UniProtKB-KW"/>
</dbReference>
<keyword evidence="3" id="KW-0645">Protease</keyword>
<evidence type="ECO:0000256" key="1">
    <source>
        <dbReference type="ARBA" id="ARBA00000707"/>
    </source>
</evidence>
<dbReference type="PANTHER" id="PTHR12931">
    <property type="entry name" value="UBIQUITIN THIOLESTERASE PROTEIN OTUB"/>
    <property type="match status" value="1"/>
</dbReference>
<accession>A0A9W9AL10</accession>
<dbReference type="EC" id="3.4.19.12" evidence="2"/>
<evidence type="ECO:0000256" key="3">
    <source>
        <dbReference type="ARBA" id="ARBA00022670"/>
    </source>
</evidence>
<dbReference type="Proteomes" id="UP001150238">
    <property type="component" value="Unassembled WGS sequence"/>
</dbReference>
<feature type="compositionally biased region" description="Low complexity" evidence="7">
    <location>
        <begin position="8"/>
        <end position="23"/>
    </location>
</feature>
<dbReference type="GO" id="GO:0043130">
    <property type="term" value="F:ubiquitin binding"/>
    <property type="evidence" value="ECO:0007669"/>
    <property type="project" value="TreeGrafter"/>
</dbReference>
<comment type="catalytic activity">
    <reaction evidence="1">
        <text>Thiol-dependent hydrolysis of ester, thioester, amide, peptide and isopeptide bonds formed by the C-terminal Gly of ubiquitin (a 76-residue protein attached to proteins as an intracellular targeting signal).</text>
        <dbReference type="EC" id="3.4.19.12"/>
    </reaction>
</comment>
<proteinExistence type="predicted"/>
<sequence>MADNTQRSNSSDPHPGSSSDASSLIEEHNAPAEPPSEITEDTDISTLSVAQVYELNQARLIHPYLPKSRNPYTLPQNLLDLTADVIHRLYELEVASALFQADSDGDCFYRSVAFAYVQNLLHAPDPAIAVATALSTLEATTKLLESVGFEKMVFEDFYEVLEELVKSVVTPNASGSILTDEGLLETFQDPEMYLRMLTSAQIRLDPENFAPFLFHPELGEPMEIRDFCEHFVDATGKEADHVQMTALSRMIRTNVDVAYLDGRGSNGQVEFVKFQPDETAEAAASSPICLLYR</sequence>
<evidence type="ECO:0000256" key="7">
    <source>
        <dbReference type="SAM" id="MobiDB-lite"/>
    </source>
</evidence>
<dbReference type="GO" id="GO:0004843">
    <property type="term" value="F:cysteine-type deubiquitinase activity"/>
    <property type="evidence" value="ECO:0007669"/>
    <property type="project" value="UniProtKB-EC"/>
</dbReference>
<dbReference type="InterPro" id="IPR038765">
    <property type="entry name" value="Papain-like_cys_pep_sf"/>
</dbReference>
<reference evidence="9" key="1">
    <citation type="submission" date="2022-08" db="EMBL/GenBank/DDBJ databases">
        <authorList>
            <consortium name="DOE Joint Genome Institute"/>
            <person name="Min B."/>
            <person name="Riley R."/>
            <person name="Sierra-Patev S."/>
            <person name="Naranjo-Ortiz M."/>
            <person name="Looney B."/>
            <person name="Konkel Z."/>
            <person name="Slot J.C."/>
            <person name="Sakamoto Y."/>
            <person name="Steenwyk J.L."/>
            <person name="Rokas A."/>
            <person name="Carro J."/>
            <person name="Camarero S."/>
            <person name="Ferreira P."/>
            <person name="Molpeceres G."/>
            <person name="Ruiz-Duenas F.J."/>
            <person name="Serrano A."/>
            <person name="Henrissat B."/>
            <person name="Drula E."/>
            <person name="Hughes K.W."/>
            <person name="Mata J.L."/>
            <person name="Ishikawa N.K."/>
            <person name="Vargas-Isla R."/>
            <person name="Ushijima S."/>
            <person name="Smith C.A."/>
            <person name="Ahrendt S."/>
            <person name="Andreopoulos W."/>
            <person name="He G."/>
            <person name="Labutti K."/>
            <person name="Lipzen A."/>
            <person name="Ng V."/>
            <person name="Sandor L."/>
            <person name="Barry K."/>
            <person name="Martinez A.T."/>
            <person name="Xiao Y."/>
            <person name="Gibbons J.G."/>
            <person name="Terashima K."/>
            <person name="Hibbett D.S."/>
            <person name="Grigoriev I.V."/>
        </authorList>
    </citation>
    <scope>NUCLEOTIDE SEQUENCE</scope>
    <source>
        <strain evidence="9">Sp2 HRB7682 ss15</strain>
    </source>
</reference>
<keyword evidence="6" id="KW-0788">Thiol protease</keyword>
<dbReference type="InterPro" id="IPR003323">
    <property type="entry name" value="OTU_dom"/>
</dbReference>
<dbReference type="GO" id="GO:0071108">
    <property type="term" value="P:protein K48-linked deubiquitination"/>
    <property type="evidence" value="ECO:0007669"/>
    <property type="project" value="TreeGrafter"/>
</dbReference>
<evidence type="ECO:0000256" key="6">
    <source>
        <dbReference type="ARBA" id="ARBA00022807"/>
    </source>
</evidence>
<name>A0A9W9AL10_9AGAR</name>
<organism evidence="9 10">
    <name type="scientific">Lentinula lateritia</name>
    <dbReference type="NCBI Taxonomy" id="40482"/>
    <lineage>
        <taxon>Eukaryota</taxon>
        <taxon>Fungi</taxon>
        <taxon>Dikarya</taxon>
        <taxon>Basidiomycota</taxon>
        <taxon>Agaricomycotina</taxon>
        <taxon>Agaricomycetes</taxon>
        <taxon>Agaricomycetidae</taxon>
        <taxon>Agaricales</taxon>
        <taxon>Marasmiineae</taxon>
        <taxon>Omphalotaceae</taxon>
        <taxon>Lentinula</taxon>
    </lineage>
</organism>
<dbReference type="EMBL" id="JANVFS010000012">
    <property type="protein sequence ID" value="KAJ4484323.1"/>
    <property type="molecule type" value="Genomic_DNA"/>
</dbReference>
<comment type="caution">
    <text evidence="9">The sequence shown here is derived from an EMBL/GenBank/DDBJ whole genome shotgun (WGS) entry which is preliminary data.</text>
</comment>
<evidence type="ECO:0000259" key="8">
    <source>
        <dbReference type="PROSITE" id="PS50802"/>
    </source>
</evidence>
<evidence type="ECO:0000256" key="2">
    <source>
        <dbReference type="ARBA" id="ARBA00012759"/>
    </source>
</evidence>
<feature type="domain" description="OTU" evidence="8">
    <location>
        <begin position="96"/>
        <end position="275"/>
    </location>
</feature>
<dbReference type="InterPro" id="IPR042468">
    <property type="entry name" value="Peptidase_C65_otubain_sub1"/>
</dbReference>
<reference evidence="9" key="2">
    <citation type="journal article" date="2023" name="Proc. Natl. Acad. Sci. U.S.A.">
        <title>A global phylogenomic analysis of the shiitake genus Lentinula.</title>
        <authorList>
            <person name="Sierra-Patev S."/>
            <person name="Min B."/>
            <person name="Naranjo-Ortiz M."/>
            <person name="Looney B."/>
            <person name="Konkel Z."/>
            <person name="Slot J.C."/>
            <person name="Sakamoto Y."/>
            <person name="Steenwyk J.L."/>
            <person name="Rokas A."/>
            <person name="Carro J."/>
            <person name="Camarero S."/>
            <person name="Ferreira P."/>
            <person name="Molpeceres G."/>
            <person name="Ruiz-Duenas F.J."/>
            <person name="Serrano A."/>
            <person name="Henrissat B."/>
            <person name="Drula E."/>
            <person name="Hughes K.W."/>
            <person name="Mata J.L."/>
            <person name="Ishikawa N.K."/>
            <person name="Vargas-Isla R."/>
            <person name="Ushijima S."/>
            <person name="Smith C.A."/>
            <person name="Donoghue J."/>
            <person name="Ahrendt S."/>
            <person name="Andreopoulos W."/>
            <person name="He G."/>
            <person name="LaButti K."/>
            <person name="Lipzen A."/>
            <person name="Ng V."/>
            <person name="Riley R."/>
            <person name="Sandor L."/>
            <person name="Barry K."/>
            <person name="Martinez A.T."/>
            <person name="Xiao Y."/>
            <person name="Gibbons J.G."/>
            <person name="Terashima K."/>
            <person name="Grigoriev I.V."/>
            <person name="Hibbett D."/>
        </authorList>
    </citation>
    <scope>NUCLEOTIDE SEQUENCE</scope>
    <source>
        <strain evidence="9">Sp2 HRB7682 ss15</strain>
    </source>
</reference>
<gene>
    <name evidence="9" type="ORF">C8J55DRAFT_571283</name>
</gene>
<evidence type="ECO:0000256" key="5">
    <source>
        <dbReference type="ARBA" id="ARBA00022801"/>
    </source>
</evidence>
<evidence type="ECO:0000256" key="4">
    <source>
        <dbReference type="ARBA" id="ARBA00022786"/>
    </source>
</evidence>
<evidence type="ECO:0000313" key="9">
    <source>
        <dbReference type="EMBL" id="KAJ4484323.1"/>
    </source>
</evidence>
<dbReference type="AlphaFoldDB" id="A0A9W9AL10"/>
<dbReference type="InterPro" id="IPR042467">
    <property type="entry name" value="Peptidase_C65_otubain_sub2"/>
</dbReference>
<feature type="region of interest" description="Disordered" evidence="7">
    <location>
        <begin position="1"/>
        <end position="41"/>
    </location>
</feature>
<keyword evidence="4" id="KW-0833">Ubl conjugation pathway</keyword>
<dbReference type="Gene3D" id="3.30.200.60">
    <property type="entry name" value="Peptidase C65 Otubain, subdomain 1"/>
    <property type="match status" value="1"/>
</dbReference>
<dbReference type="Gene3D" id="1.20.1300.20">
    <property type="entry name" value="Peptidase C65 Otubain, subdomain 2"/>
    <property type="match status" value="1"/>
</dbReference>
<evidence type="ECO:0000313" key="10">
    <source>
        <dbReference type="Proteomes" id="UP001150238"/>
    </source>
</evidence>